<reference evidence="3" key="1">
    <citation type="journal article" date="2019" name="Int. J. Syst. Evol. Microbiol.">
        <title>The Global Catalogue of Microorganisms (GCM) 10K type strain sequencing project: providing services to taxonomists for standard genome sequencing and annotation.</title>
        <authorList>
            <consortium name="The Broad Institute Genomics Platform"/>
            <consortium name="The Broad Institute Genome Sequencing Center for Infectious Disease"/>
            <person name="Wu L."/>
            <person name="Ma J."/>
        </authorList>
    </citation>
    <scope>NUCLEOTIDE SEQUENCE [LARGE SCALE GENOMIC DNA]</scope>
    <source>
        <strain evidence="3">KACC 14249</strain>
    </source>
</reference>
<dbReference type="InterPro" id="IPR037523">
    <property type="entry name" value="VOC_core"/>
</dbReference>
<dbReference type="EMBL" id="JBHSRD010000004">
    <property type="protein sequence ID" value="MFC6008327.1"/>
    <property type="molecule type" value="Genomic_DNA"/>
</dbReference>
<organism evidence="2 3">
    <name type="scientific">Angustibacter luteus</name>
    <dbReference type="NCBI Taxonomy" id="658456"/>
    <lineage>
        <taxon>Bacteria</taxon>
        <taxon>Bacillati</taxon>
        <taxon>Actinomycetota</taxon>
        <taxon>Actinomycetes</taxon>
        <taxon>Kineosporiales</taxon>
        <taxon>Kineosporiaceae</taxon>
    </lineage>
</organism>
<protein>
    <submittedName>
        <fullName evidence="2">VOC family protein</fullName>
    </submittedName>
</protein>
<feature type="domain" description="VOC" evidence="1">
    <location>
        <begin position="4"/>
        <end position="128"/>
    </location>
</feature>
<dbReference type="SUPFAM" id="SSF54593">
    <property type="entry name" value="Glyoxalase/Bleomycin resistance protein/Dihydroxybiphenyl dioxygenase"/>
    <property type="match status" value="1"/>
</dbReference>
<evidence type="ECO:0000313" key="2">
    <source>
        <dbReference type="EMBL" id="MFC6008327.1"/>
    </source>
</evidence>
<gene>
    <name evidence="2" type="ORF">ACFQDO_14410</name>
</gene>
<accession>A0ABW1JG34</accession>
<dbReference type="InterPro" id="IPR004360">
    <property type="entry name" value="Glyas_Fos-R_dOase_dom"/>
</dbReference>
<dbReference type="PANTHER" id="PTHR36503">
    <property type="entry name" value="BLR2520 PROTEIN"/>
    <property type="match status" value="1"/>
</dbReference>
<dbReference type="Gene3D" id="3.10.180.10">
    <property type="entry name" value="2,3-Dihydroxybiphenyl 1,2-Dioxygenase, domain 1"/>
    <property type="match status" value="1"/>
</dbReference>
<dbReference type="Pfam" id="PF00903">
    <property type="entry name" value="Glyoxalase"/>
    <property type="match status" value="1"/>
</dbReference>
<dbReference type="PROSITE" id="PS51819">
    <property type="entry name" value="VOC"/>
    <property type="match status" value="1"/>
</dbReference>
<comment type="caution">
    <text evidence="2">The sequence shown here is derived from an EMBL/GenBank/DDBJ whole genome shotgun (WGS) entry which is preliminary data.</text>
</comment>
<dbReference type="InterPro" id="IPR029068">
    <property type="entry name" value="Glyas_Bleomycin-R_OHBP_Dase"/>
</dbReference>
<keyword evidence="3" id="KW-1185">Reference proteome</keyword>
<evidence type="ECO:0000259" key="1">
    <source>
        <dbReference type="PROSITE" id="PS51819"/>
    </source>
</evidence>
<dbReference type="PANTHER" id="PTHR36503:SF1">
    <property type="entry name" value="BLR2520 PROTEIN"/>
    <property type="match status" value="1"/>
</dbReference>
<dbReference type="RefSeq" id="WP_345714979.1">
    <property type="nucleotide sequence ID" value="NZ_BAABFP010000002.1"/>
</dbReference>
<sequence>MEPQVSFLTFATADLDAARAFYVAGLGWAPLLDVPGEIVFFQVAPGQVLGFFDAEKFAADAGGAVPPAVSGVTLSHNLGSRADVDSTVALLESVGGAVVRPPSESAFGGIYNAHVRDPNGVVWEIAHNRSWSVAADGTVSLG</sequence>
<evidence type="ECO:0000313" key="3">
    <source>
        <dbReference type="Proteomes" id="UP001596189"/>
    </source>
</evidence>
<proteinExistence type="predicted"/>
<name>A0ABW1JG34_9ACTN</name>
<dbReference type="Proteomes" id="UP001596189">
    <property type="component" value="Unassembled WGS sequence"/>
</dbReference>